<evidence type="ECO:0000313" key="12">
    <source>
        <dbReference type="Proteomes" id="UP001187682"/>
    </source>
</evidence>
<feature type="transmembrane region" description="Helical" evidence="8">
    <location>
        <begin position="542"/>
        <end position="560"/>
    </location>
</feature>
<keyword evidence="3 8" id="KW-0812">Transmembrane</keyword>
<sequence>MRATSRWTLLRAVCALAALSTGVLGEDILETIGFSSCQNGTATINVQKVDIQYNNENKTVLFDLAGTSSQEQNVTAELKVTAFGSEIFSNSFNPCDSGTFVAQLCPVPRGTFSARGTQQIPDELSRLVPSIAFQLPDIAALATLELKSLDTGEDVACIRSQVSNGKTTNVPAVPYVAASIAGAALLVTGASAVGAALSGGAGAMGGGMSGSGAAGTGTPSPSFTEVFSWFQGLAMNGMLSVNYPPVYRSFAKNFAFSTGLIPWAALQTSIDDFRGRTGGNLTASSVARLMNTTLVFPDGTTAPGNGSSSKAKRALETFAILARRQIETSFDTTSPLAAEDTGTATGADDMGAIKEAVTGIQAYVQQLSIPESNTFMTVLLVVSIVIAAIAVGILLVKVVLEFWALFGNFPESLAGFRKHYWGSIARAITTLILLLYGVWVLYCVVQFTKGDSWAAKTLAGVTLAVFTGVLFFFSWKIWSTARKLKEAEGDASGLYEDKRIWVKYSLFYDSYKKSYWWVFVPTIVYMLVKGVVLAITDGSGRLQTASMIIIEGIMLILLLWSRPYVRKSGNIINIVIQVVRVLSVVCILVFVEEMGIAQTTQTVTGVVLIAVQSTLTGVLAILIVWNAFNACCKENPHRKKRKEMEKMSRDIDTLTPLDARNSLLLDREKSSAGGSTTFSMASAVPPEKQGLNRGPMDSSDRYVGYAVSSYGDDSKLSPYRAAGSGQYRPITPVTPMGDQDRVGLVAAAAPIGIDDDRQPTVPNVGPYPSVGGGYAEPYGGRYAGGYGGNGNGRSYY</sequence>
<dbReference type="Pfam" id="PF06011">
    <property type="entry name" value="TRP"/>
    <property type="match status" value="1"/>
</dbReference>
<dbReference type="InterPro" id="IPR032800">
    <property type="entry name" value="TRP_N"/>
</dbReference>
<dbReference type="Proteomes" id="UP001187682">
    <property type="component" value="Unassembled WGS sequence"/>
</dbReference>
<feature type="transmembrane region" description="Helical" evidence="8">
    <location>
        <begin position="572"/>
        <end position="591"/>
    </location>
</feature>
<dbReference type="GO" id="GO:0009272">
    <property type="term" value="P:fungal-type cell wall biogenesis"/>
    <property type="evidence" value="ECO:0007669"/>
    <property type="project" value="TreeGrafter"/>
</dbReference>
<feature type="signal peptide" evidence="9">
    <location>
        <begin position="1"/>
        <end position="25"/>
    </location>
</feature>
<keyword evidence="12" id="KW-1185">Reference proteome</keyword>
<dbReference type="PANTHER" id="PTHR31145">
    <property type="entry name" value="INTEGRAL MEMBRANE PROTEIN (AFU_ORTHOLOGUE AFUA_7G01610)"/>
    <property type="match status" value="1"/>
</dbReference>
<name>A0AAE8SRD7_9PEZI</name>
<feature type="transmembrane region" description="Helical" evidence="8">
    <location>
        <begin position="603"/>
        <end position="632"/>
    </location>
</feature>
<organism evidence="11 12">
    <name type="scientific">Cephalotrichum gorgonifer</name>
    <dbReference type="NCBI Taxonomy" id="2041049"/>
    <lineage>
        <taxon>Eukaryota</taxon>
        <taxon>Fungi</taxon>
        <taxon>Dikarya</taxon>
        <taxon>Ascomycota</taxon>
        <taxon>Pezizomycotina</taxon>
        <taxon>Sordariomycetes</taxon>
        <taxon>Hypocreomycetidae</taxon>
        <taxon>Microascales</taxon>
        <taxon>Microascaceae</taxon>
        <taxon>Cephalotrichum</taxon>
    </lineage>
</organism>
<feature type="region of interest" description="Disordered" evidence="7">
    <location>
        <begin position="670"/>
        <end position="697"/>
    </location>
</feature>
<evidence type="ECO:0000256" key="6">
    <source>
        <dbReference type="ARBA" id="ARBA00023136"/>
    </source>
</evidence>
<keyword evidence="4 9" id="KW-0732">Signal</keyword>
<evidence type="ECO:0000256" key="5">
    <source>
        <dbReference type="ARBA" id="ARBA00022989"/>
    </source>
</evidence>
<feature type="transmembrane region" description="Helical" evidence="8">
    <location>
        <begin position="453"/>
        <end position="475"/>
    </location>
</feature>
<keyword evidence="6 8" id="KW-0472">Membrane</keyword>
<dbReference type="PANTHER" id="PTHR31145:SF5">
    <property type="entry name" value="DUF907 DOMAIN PROTEIN (AFU_ORTHOLOGUE AFUA_2G06100)"/>
    <property type="match status" value="1"/>
</dbReference>
<evidence type="ECO:0000256" key="4">
    <source>
        <dbReference type="ARBA" id="ARBA00022729"/>
    </source>
</evidence>
<evidence type="ECO:0000256" key="8">
    <source>
        <dbReference type="SAM" id="Phobius"/>
    </source>
</evidence>
<evidence type="ECO:0000256" key="7">
    <source>
        <dbReference type="SAM" id="MobiDB-lite"/>
    </source>
</evidence>
<evidence type="ECO:0000256" key="2">
    <source>
        <dbReference type="ARBA" id="ARBA00010642"/>
    </source>
</evidence>
<dbReference type="GO" id="GO:0055085">
    <property type="term" value="P:transmembrane transport"/>
    <property type="evidence" value="ECO:0007669"/>
    <property type="project" value="TreeGrafter"/>
</dbReference>
<feature type="domain" description="ML-like" evidence="10">
    <location>
        <begin position="27"/>
        <end position="169"/>
    </location>
</feature>
<comment type="subcellular location">
    <subcellularLocation>
        <location evidence="1">Membrane</location>
        <topology evidence="1">Multi-pass membrane protein</topology>
    </subcellularLocation>
</comment>
<dbReference type="GO" id="GO:0016020">
    <property type="term" value="C:membrane"/>
    <property type="evidence" value="ECO:0007669"/>
    <property type="project" value="UniProtKB-SubCell"/>
</dbReference>
<keyword evidence="5 8" id="KW-1133">Transmembrane helix</keyword>
<dbReference type="EMBL" id="ONZQ02000001">
    <property type="protein sequence ID" value="SPN97590.1"/>
    <property type="molecule type" value="Genomic_DNA"/>
</dbReference>
<feature type="transmembrane region" description="Helical" evidence="8">
    <location>
        <begin position="427"/>
        <end position="447"/>
    </location>
</feature>
<evidence type="ECO:0000313" key="11">
    <source>
        <dbReference type="EMBL" id="SPN97590.1"/>
    </source>
</evidence>
<proteinExistence type="inferred from homology"/>
<feature type="transmembrane region" description="Helical" evidence="8">
    <location>
        <begin position="515"/>
        <end position="536"/>
    </location>
</feature>
<protein>
    <submittedName>
        <fullName evidence="11">Related to calcium-related spray protein</fullName>
    </submittedName>
</protein>
<reference evidence="11" key="1">
    <citation type="submission" date="2018-03" db="EMBL/GenBank/DDBJ databases">
        <authorList>
            <person name="Guldener U."/>
        </authorList>
    </citation>
    <scope>NUCLEOTIDE SEQUENCE</scope>
</reference>
<dbReference type="InterPro" id="IPR010308">
    <property type="entry name" value="TRP_C"/>
</dbReference>
<evidence type="ECO:0000256" key="9">
    <source>
        <dbReference type="SAM" id="SignalP"/>
    </source>
</evidence>
<evidence type="ECO:0000256" key="3">
    <source>
        <dbReference type="ARBA" id="ARBA00022692"/>
    </source>
</evidence>
<gene>
    <name evidence="11" type="ORF">DNG_01102</name>
</gene>
<comment type="similarity">
    <text evidence="2">Belongs to the transient receptor potential (TRP) ion channel family.</text>
</comment>
<accession>A0AAE8SRD7</accession>
<evidence type="ECO:0000259" key="10">
    <source>
        <dbReference type="SMART" id="SM01320"/>
    </source>
</evidence>
<feature type="chain" id="PRO_5042237305" evidence="9">
    <location>
        <begin position="26"/>
        <end position="796"/>
    </location>
</feature>
<dbReference type="Pfam" id="PF14558">
    <property type="entry name" value="TRP_N"/>
    <property type="match status" value="1"/>
</dbReference>
<evidence type="ECO:0000256" key="1">
    <source>
        <dbReference type="ARBA" id="ARBA00004141"/>
    </source>
</evidence>
<dbReference type="AlphaFoldDB" id="A0AAE8SRD7"/>
<comment type="caution">
    <text evidence="11">The sequence shown here is derived from an EMBL/GenBank/DDBJ whole genome shotgun (WGS) entry which is preliminary data.</text>
</comment>
<feature type="transmembrane region" description="Helical" evidence="8">
    <location>
        <begin position="375"/>
        <end position="406"/>
    </location>
</feature>
<dbReference type="SMART" id="SM01320">
    <property type="entry name" value="TRP_N"/>
    <property type="match status" value="1"/>
</dbReference>
<dbReference type="InterPro" id="IPR040241">
    <property type="entry name" value="TRP_Flc/Pkd2-like"/>
</dbReference>